<dbReference type="RefSeq" id="WP_015757165.1">
    <property type="nucleotide sequence ID" value="NC_013216.1"/>
</dbReference>
<dbReference type="Proteomes" id="UP000002217">
    <property type="component" value="Chromosome"/>
</dbReference>
<proteinExistence type="predicted"/>
<name>C8VWA2_DESAS</name>
<dbReference type="STRING" id="485916.Dtox_1595"/>
<dbReference type="HOGENOM" id="CLU_2842569_0_0_9"/>
<protein>
    <submittedName>
        <fullName evidence="2">Uncharacterized protein</fullName>
    </submittedName>
</protein>
<dbReference type="EMBL" id="CP001720">
    <property type="protein sequence ID" value="ACV62454.1"/>
    <property type="molecule type" value="Genomic_DNA"/>
</dbReference>
<feature type="transmembrane region" description="Helical" evidence="1">
    <location>
        <begin position="12"/>
        <end position="32"/>
    </location>
</feature>
<keyword evidence="1" id="KW-0812">Transmembrane</keyword>
<evidence type="ECO:0000313" key="3">
    <source>
        <dbReference type="Proteomes" id="UP000002217"/>
    </source>
</evidence>
<keyword evidence="1" id="KW-1133">Transmembrane helix</keyword>
<dbReference type="AlphaFoldDB" id="C8VWA2"/>
<keyword evidence="3" id="KW-1185">Reference proteome</keyword>
<dbReference type="KEGG" id="dae:Dtox_1595"/>
<sequence>MYLFYEDRGVVIYVIHVCIRILTEIPIAINSIEDDKVMARSMSYFFLIGLLIAERLPDFIIECKN</sequence>
<evidence type="ECO:0000256" key="1">
    <source>
        <dbReference type="SAM" id="Phobius"/>
    </source>
</evidence>
<gene>
    <name evidence="2" type="ordered locus">Dtox_1595</name>
</gene>
<organism evidence="2 3">
    <name type="scientific">Desulfofarcimen acetoxidans (strain ATCC 49208 / DSM 771 / KCTC 5769 / VKM B-1644 / 5575)</name>
    <name type="common">Desulfotomaculum acetoxidans</name>
    <dbReference type="NCBI Taxonomy" id="485916"/>
    <lineage>
        <taxon>Bacteria</taxon>
        <taxon>Bacillati</taxon>
        <taxon>Bacillota</taxon>
        <taxon>Clostridia</taxon>
        <taxon>Eubacteriales</taxon>
        <taxon>Peptococcaceae</taxon>
        <taxon>Desulfofarcimen</taxon>
    </lineage>
</organism>
<reference evidence="2 3" key="1">
    <citation type="journal article" date="2009" name="Stand. Genomic Sci.">
        <title>Complete genome sequence of Desulfotomaculum acetoxidans type strain (5575).</title>
        <authorList>
            <person name="Spring S."/>
            <person name="Lapidus A."/>
            <person name="Schroder M."/>
            <person name="Gleim D."/>
            <person name="Sims D."/>
            <person name="Meincke L."/>
            <person name="Glavina Del Rio T."/>
            <person name="Tice H."/>
            <person name="Copeland A."/>
            <person name="Cheng J.F."/>
            <person name="Lucas S."/>
            <person name="Chen F."/>
            <person name="Nolan M."/>
            <person name="Bruce D."/>
            <person name="Goodwin L."/>
            <person name="Pitluck S."/>
            <person name="Ivanova N."/>
            <person name="Mavromatis K."/>
            <person name="Mikhailova N."/>
            <person name="Pati A."/>
            <person name="Chen A."/>
            <person name="Palaniappan K."/>
            <person name="Land M."/>
            <person name="Hauser L."/>
            <person name="Chang Y.J."/>
            <person name="Jeffries C.D."/>
            <person name="Chain P."/>
            <person name="Saunders E."/>
            <person name="Brettin T."/>
            <person name="Detter J.C."/>
            <person name="Goker M."/>
            <person name="Bristow J."/>
            <person name="Eisen J.A."/>
            <person name="Markowitz V."/>
            <person name="Hugenholtz P."/>
            <person name="Kyrpides N.C."/>
            <person name="Klenk H.P."/>
            <person name="Han C."/>
        </authorList>
    </citation>
    <scope>NUCLEOTIDE SEQUENCE [LARGE SCALE GENOMIC DNA]</scope>
    <source>
        <strain evidence="3">ATCC 49208 / DSM 771 / VKM B-1644</strain>
    </source>
</reference>
<evidence type="ECO:0000313" key="2">
    <source>
        <dbReference type="EMBL" id="ACV62454.1"/>
    </source>
</evidence>
<keyword evidence="1" id="KW-0472">Membrane</keyword>
<accession>C8VWA2</accession>